<sequence>MENLEVRYRHPLLVNRDSEDDYDSTPCEDIEDAKTLAELRMIQLSWAIRQKKQWQEKLGRPDVVERWKEEAATAQELLPSHQKLSANMISYVFTELEAYARLSEAKTGIQHACNDATFCSYSLIPDDVTQVLREGIAELENVPEDRKDWHPGSNDQVLDLVHPSLYCLAYGQSLVRDDNGELSWAQPYRDDEDDNWFSDKYAWLPSDFFIDASGGASLTSPYINNLPKGNTKLYSIIPSILSSFIPLFERVLGAIDATHRPGARRGTSTEASDAQEEDTPLPGRIIHDGDSDLPCIWPDDEPPEEYSTAYANDFVGFPGDTRQERRLAWAASFPGVRLPDSPPAYQGALERDFRVADLRGRTLQCIVKLANIQLTPEKPSYPGGSWHVEGMLNERIVATGIYYYDAENISESHLQFRTSIPGVTYHAQNDDMCTHIVYGLTYDSELVQERGQISTCAGLSLAFPNIHQHRVSPFHLVDPTKPGHRKILAFFLVDPTIRIPSASNVAPQQGSWMADFMHDNSEATGVAGTYFARLPVEVRDEIVGLAFMSEAEAREIREDLMQERGHYVDMYNEEVMRFPYNLCEH</sequence>
<dbReference type="PANTHER" id="PTHR33119">
    <property type="entry name" value="IFI3P"/>
    <property type="match status" value="1"/>
</dbReference>
<dbReference type="EMBL" id="RWJN01000069">
    <property type="protein sequence ID" value="TCD68333.1"/>
    <property type="molecule type" value="Genomic_DNA"/>
</dbReference>
<evidence type="ECO:0000259" key="3">
    <source>
        <dbReference type="Pfam" id="PF21666"/>
    </source>
</evidence>
<dbReference type="Proteomes" id="UP000292702">
    <property type="component" value="Unassembled WGS sequence"/>
</dbReference>
<dbReference type="InterPro" id="IPR049192">
    <property type="entry name" value="DUF4246_C"/>
</dbReference>
<dbReference type="STRING" id="92696.A0A4R0RMR9"/>
<evidence type="ECO:0000313" key="5">
    <source>
        <dbReference type="Proteomes" id="UP000292702"/>
    </source>
</evidence>
<evidence type="ECO:0000256" key="1">
    <source>
        <dbReference type="SAM" id="MobiDB-lite"/>
    </source>
</evidence>
<dbReference type="OrthoDB" id="415532at2759"/>
<dbReference type="Pfam" id="PF14033">
    <property type="entry name" value="DUF4246"/>
    <property type="match status" value="1"/>
</dbReference>
<dbReference type="PANTHER" id="PTHR33119:SF1">
    <property type="entry name" value="FE2OG DIOXYGENASE DOMAIN-CONTAINING PROTEIN"/>
    <property type="match status" value="1"/>
</dbReference>
<feature type="region of interest" description="Disordered" evidence="1">
    <location>
        <begin position="259"/>
        <end position="285"/>
    </location>
</feature>
<dbReference type="InterPro" id="IPR049207">
    <property type="entry name" value="DUF4246_N"/>
</dbReference>
<proteinExistence type="predicted"/>
<dbReference type="InterPro" id="IPR025340">
    <property type="entry name" value="DUF4246"/>
</dbReference>
<accession>A0A4R0RMR9</accession>
<dbReference type="Pfam" id="PF21666">
    <property type="entry name" value="DUF4246_N"/>
    <property type="match status" value="1"/>
</dbReference>
<comment type="caution">
    <text evidence="4">The sequence shown here is derived from an EMBL/GenBank/DDBJ whole genome shotgun (WGS) entry which is preliminary data.</text>
</comment>
<feature type="domain" description="DUF4246" evidence="3">
    <location>
        <begin position="30"/>
        <end position="70"/>
    </location>
</feature>
<protein>
    <submittedName>
        <fullName evidence="4">Uncharacterized protein</fullName>
    </submittedName>
</protein>
<gene>
    <name evidence="4" type="ORF">EIP91_010971</name>
</gene>
<keyword evidence="5" id="KW-1185">Reference proteome</keyword>
<evidence type="ECO:0000313" key="4">
    <source>
        <dbReference type="EMBL" id="TCD68333.1"/>
    </source>
</evidence>
<feature type="domain" description="DUF4246" evidence="2">
    <location>
        <begin position="87"/>
        <end position="515"/>
    </location>
</feature>
<reference evidence="4 5" key="1">
    <citation type="submission" date="2018-11" db="EMBL/GenBank/DDBJ databases">
        <title>Genome assembly of Steccherinum ochraceum LE-BIN_3174, the white-rot fungus of the Steccherinaceae family (The Residual Polyporoid clade, Polyporales, Basidiomycota).</title>
        <authorList>
            <person name="Fedorova T.V."/>
            <person name="Glazunova O.A."/>
            <person name="Landesman E.O."/>
            <person name="Moiseenko K.V."/>
            <person name="Psurtseva N.V."/>
            <person name="Savinova O.S."/>
            <person name="Shakhova N.V."/>
            <person name="Tyazhelova T.V."/>
            <person name="Vasina D.V."/>
        </authorList>
    </citation>
    <scope>NUCLEOTIDE SEQUENCE [LARGE SCALE GENOMIC DNA]</scope>
    <source>
        <strain evidence="4 5">LE-BIN_3174</strain>
    </source>
</reference>
<name>A0A4R0RMR9_9APHY</name>
<organism evidence="4 5">
    <name type="scientific">Steccherinum ochraceum</name>
    <dbReference type="NCBI Taxonomy" id="92696"/>
    <lineage>
        <taxon>Eukaryota</taxon>
        <taxon>Fungi</taxon>
        <taxon>Dikarya</taxon>
        <taxon>Basidiomycota</taxon>
        <taxon>Agaricomycotina</taxon>
        <taxon>Agaricomycetes</taxon>
        <taxon>Polyporales</taxon>
        <taxon>Steccherinaceae</taxon>
        <taxon>Steccherinum</taxon>
    </lineage>
</organism>
<dbReference type="AlphaFoldDB" id="A0A4R0RMR9"/>
<evidence type="ECO:0000259" key="2">
    <source>
        <dbReference type="Pfam" id="PF14033"/>
    </source>
</evidence>